<comment type="caution">
    <text evidence="1">The sequence shown here is derived from an EMBL/GenBank/DDBJ whole genome shotgun (WGS) entry which is preliminary data.</text>
</comment>
<reference evidence="1" key="1">
    <citation type="submission" date="2020-04" db="EMBL/GenBank/DDBJ databases">
        <authorList>
            <person name="Alioto T."/>
            <person name="Alioto T."/>
            <person name="Gomez Garrido J."/>
        </authorList>
    </citation>
    <scope>NUCLEOTIDE SEQUENCE</scope>
    <source>
        <strain evidence="1">A484AB</strain>
    </source>
</reference>
<protein>
    <submittedName>
        <fullName evidence="1">Uncharacterized protein</fullName>
    </submittedName>
</protein>
<evidence type="ECO:0000313" key="1">
    <source>
        <dbReference type="EMBL" id="CAB4016599.1"/>
    </source>
</evidence>
<dbReference type="Proteomes" id="UP001152795">
    <property type="component" value="Unassembled WGS sequence"/>
</dbReference>
<keyword evidence="2" id="KW-1185">Reference proteome</keyword>
<dbReference type="EMBL" id="CACRXK020009183">
    <property type="protein sequence ID" value="CAB4016599.1"/>
    <property type="molecule type" value="Genomic_DNA"/>
</dbReference>
<evidence type="ECO:0000313" key="2">
    <source>
        <dbReference type="Proteomes" id="UP001152795"/>
    </source>
</evidence>
<proteinExistence type="predicted"/>
<organism evidence="1 2">
    <name type="scientific">Paramuricea clavata</name>
    <name type="common">Red gorgonian</name>
    <name type="synonym">Violescent sea-whip</name>
    <dbReference type="NCBI Taxonomy" id="317549"/>
    <lineage>
        <taxon>Eukaryota</taxon>
        <taxon>Metazoa</taxon>
        <taxon>Cnidaria</taxon>
        <taxon>Anthozoa</taxon>
        <taxon>Octocorallia</taxon>
        <taxon>Malacalcyonacea</taxon>
        <taxon>Plexauridae</taxon>
        <taxon>Paramuricea</taxon>
    </lineage>
</organism>
<dbReference type="AlphaFoldDB" id="A0A6S7II17"/>
<accession>A0A6S7II17</accession>
<name>A0A6S7II17_PARCT</name>
<sequence length="221" mass="24304">MVDLAGFAVSTASLITTLIIHARGAAVTAARVTGKVAKALANLAKKGAPILVPVLNAIATALSWSAKGRSVTDTDEDYQGCDDYSLLEVPDEDYDDRNLGEILGEVELLVDELNKYDEQDILAEIPHLTGNRKYLPNSRMEPDTKREYITPDQHGYSGNLIVDKYKELLAEKVRNDSEYTPMRQPGNGGNPRVSKKGWLIGLGNTKGNTKRWDLNRLLACF</sequence>
<gene>
    <name evidence="1" type="ORF">PACLA_8A023858</name>
</gene>